<evidence type="ECO:0000256" key="1">
    <source>
        <dbReference type="SAM" id="MobiDB-lite"/>
    </source>
</evidence>
<evidence type="ECO:0000313" key="3">
    <source>
        <dbReference type="Proteomes" id="UP000184330"/>
    </source>
</evidence>
<organism evidence="2 3">
    <name type="scientific">Phialocephala subalpina</name>
    <dbReference type="NCBI Taxonomy" id="576137"/>
    <lineage>
        <taxon>Eukaryota</taxon>
        <taxon>Fungi</taxon>
        <taxon>Dikarya</taxon>
        <taxon>Ascomycota</taxon>
        <taxon>Pezizomycotina</taxon>
        <taxon>Leotiomycetes</taxon>
        <taxon>Helotiales</taxon>
        <taxon>Mollisiaceae</taxon>
        <taxon>Phialocephala</taxon>
        <taxon>Phialocephala fortinii species complex</taxon>
    </lineage>
</organism>
<dbReference type="InterPro" id="IPR038491">
    <property type="entry name" value="Velvet_dom_sf"/>
</dbReference>
<evidence type="ECO:0008006" key="4">
    <source>
        <dbReference type="Google" id="ProtNLM"/>
    </source>
</evidence>
<gene>
    <name evidence="2" type="ORF">PAC_11342</name>
</gene>
<name>A0A1L7X8X8_9HELO</name>
<dbReference type="OrthoDB" id="5399926at2759"/>
<feature type="region of interest" description="Disordered" evidence="1">
    <location>
        <begin position="64"/>
        <end position="85"/>
    </location>
</feature>
<dbReference type="AlphaFoldDB" id="A0A1L7X8X8"/>
<sequence length="171" mass="18561">MLGLAVQPPPQARAGVALYPPIAARISSETSIFEELSQIWAVATLVHYTGEVLYDQLGGRVADSAHPLPESTHGSSSSSSGSSSEKNRAYFYFPDLVVPSPGRYCIRVSLMQMDYSSDASPEGVVVVREYVDSLWIDVEDRETATSRPSGRERAFLRVLKNDGQQVPSAPA</sequence>
<evidence type="ECO:0000313" key="2">
    <source>
        <dbReference type="EMBL" id="CZR61446.1"/>
    </source>
</evidence>
<feature type="compositionally biased region" description="Low complexity" evidence="1">
    <location>
        <begin position="74"/>
        <end position="84"/>
    </location>
</feature>
<dbReference type="EMBL" id="FJOG01000018">
    <property type="protein sequence ID" value="CZR61446.1"/>
    <property type="molecule type" value="Genomic_DNA"/>
</dbReference>
<dbReference type="Proteomes" id="UP000184330">
    <property type="component" value="Unassembled WGS sequence"/>
</dbReference>
<protein>
    <recommendedName>
        <fullName evidence="4">Velvet domain-containing protein</fullName>
    </recommendedName>
</protein>
<proteinExistence type="predicted"/>
<reference evidence="2 3" key="1">
    <citation type="submission" date="2016-03" db="EMBL/GenBank/DDBJ databases">
        <authorList>
            <person name="Ploux O."/>
        </authorList>
    </citation>
    <scope>NUCLEOTIDE SEQUENCE [LARGE SCALE GENOMIC DNA]</scope>
    <source>
        <strain evidence="2 3">UAMH 11012</strain>
    </source>
</reference>
<dbReference type="Gene3D" id="2.60.40.3960">
    <property type="entry name" value="Velvet domain"/>
    <property type="match status" value="1"/>
</dbReference>
<keyword evidence="3" id="KW-1185">Reference proteome</keyword>
<accession>A0A1L7X8X8</accession>